<dbReference type="Pfam" id="PF22667">
    <property type="entry name" value="Lon_lid"/>
    <property type="match status" value="1"/>
</dbReference>
<accession>A0A1G1WH33</accession>
<dbReference type="GO" id="GO:0004252">
    <property type="term" value="F:serine-type endopeptidase activity"/>
    <property type="evidence" value="ECO:0007669"/>
    <property type="project" value="InterPro"/>
</dbReference>
<evidence type="ECO:0000259" key="1">
    <source>
        <dbReference type="SMART" id="SM00382"/>
    </source>
</evidence>
<name>A0A1G1WH33_9BACT</name>
<dbReference type="PANTHER" id="PTHR43718:SF2">
    <property type="entry name" value="LON PROTEASE HOMOLOG, MITOCHONDRIAL"/>
    <property type="match status" value="1"/>
</dbReference>
<dbReference type="EMBL" id="MHCS01000005">
    <property type="protein sequence ID" value="OGY27029.1"/>
    <property type="molecule type" value="Genomic_DNA"/>
</dbReference>
<dbReference type="Pfam" id="PF00004">
    <property type="entry name" value="AAA"/>
    <property type="match status" value="1"/>
</dbReference>
<protein>
    <recommendedName>
        <fullName evidence="1">AAA+ ATPase domain-containing protein</fullName>
    </recommendedName>
</protein>
<dbReference type="InterPro" id="IPR054594">
    <property type="entry name" value="Lon_lid"/>
</dbReference>
<sequence length="361" mass="40804">MSVSDIGNIDQDLTAEVKNLFQKIQGSDLPTDLREEVTHSLNRLNRAMQHSFYQAEYEQIARYIEWLVSLPWNKRSPDNLDLHKAKEILDQHHYGLEHIKERILEYLSVLKLQAEKENSNVVRLSRSSILCFVGLPGTGKTSLGDAIAETLDREFIRIPMGGMGGPLILRGQTKALPEAEPGMIIKGLRRAGTKNPVILLDEIDSVAEGAESDIMGVLLELLDPEQNNAFTDYYIDHPFDLSEVLFVCSANKMGNLTGAVMDRLEIIIMPRYTDEDKIHIARDYLLPREFGNVGLDGNTVKFAEDVWPLVIKPYGYEVDIRSLQRTINGILRRVAKRHVEGKLNEVTINAANLPQFLPEFI</sequence>
<evidence type="ECO:0000313" key="3">
    <source>
        <dbReference type="Proteomes" id="UP000176389"/>
    </source>
</evidence>
<gene>
    <name evidence="2" type="ORF">A2Z11_01965</name>
</gene>
<dbReference type="Gene3D" id="1.10.8.60">
    <property type="match status" value="1"/>
</dbReference>
<dbReference type="InterPro" id="IPR003593">
    <property type="entry name" value="AAA+_ATPase"/>
</dbReference>
<dbReference type="GO" id="GO:0006515">
    <property type="term" value="P:protein quality control for misfolded or incompletely synthesized proteins"/>
    <property type="evidence" value="ECO:0007669"/>
    <property type="project" value="TreeGrafter"/>
</dbReference>
<dbReference type="STRING" id="1802596.A2Z11_01965"/>
<dbReference type="InterPro" id="IPR027065">
    <property type="entry name" value="Lon_Prtase"/>
</dbReference>
<feature type="domain" description="AAA+ ATPase" evidence="1">
    <location>
        <begin position="126"/>
        <end position="274"/>
    </location>
</feature>
<dbReference type="GO" id="GO:0005524">
    <property type="term" value="F:ATP binding"/>
    <property type="evidence" value="ECO:0007669"/>
    <property type="project" value="InterPro"/>
</dbReference>
<dbReference type="SUPFAM" id="SSF52540">
    <property type="entry name" value="P-loop containing nucleoside triphosphate hydrolases"/>
    <property type="match status" value="1"/>
</dbReference>
<dbReference type="GO" id="GO:0016887">
    <property type="term" value="F:ATP hydrolysis activity"/>
    <property type="evidence" value="ECO:0007669"/>
    <property type="project" value="InterPro"/>
</dbReference>
<dbReference type="AlphaFoldDB" id="A0A1G1WH33"/>
<proteinExistence type="predicted"/>
<reference evidence="2 3" key="1">
    <citation type="journal article" date="2016" name="Nat. Commun.">
        <title>Thousands of microbial genomes shed light on interconnected biogeochemical processes in an aquifer system.</title>
        <authorList>
            <person name="Anantharaman K."/>
            <person name="Brown C.T."/>
            <person name="Hug L.A."/>
            <person name="Sharon I."/>
            <person name="Castelle C.J."/>
            <person name="Probst A.J."/>
            <person name="Thomas B.C."/>
            <person name="Singh A."/>
            <person name="Wilkins M.J."/>
            <person name="Karaoz U."/>
            <person name="Brodie E.L."/>
            <person name="Williams K.H."/>
            <person name="Hubbard S.S."/>
            <person name="Banfield J.F."/>
        </authorList>
    </citation>
    <scope>NUCLEOTIDE SEQUENCE [LARGE SCALE GENOMIC DNA]</scope>
</reference>
<dbReference type="InterPro" id="IPR027417">
    <property type="entry name" value="P-loop_NTPase"/>
</dbReference>
<comment type="caution">
    <text evidence="2">The sequence shown here is derived from an EMBL/GenBank/DDBJ whole genome shotgun (WGS) entry which is preliminary data.</text>
</comment>
<evidence type="ECO:0000313" key="2">
    <source>
        <dbReference type="EMBL" id="OGY27029.1"/>
    </source>
</evidence>
<dbReference type="Proteomes" id="UP000176389">
    <property type="component" value="Unassembled WGS sequence"/>
</dbReference>
<dbReference type="InterPro" id="IPR003959">
    <property type="entry name" value="ATPase_AAA_core"/>
</dbReference>
<dbReference type="SMART" id="SM00382">
    <property type="entry name" value="AAA"/>
    <property type="match status" value="1"/>
</dbReference>
<organism evidence="2 3">
    <name type="scientific">Candidatus Woykebacteria bacterium RBG_16_43_9</name>
    <dbReference type="NCBI Taxonomy" id="1802596"/>
    <lineage>
        <taxon>Bacteria</taxon>
        <taxon>Candidatus Woykeibacteriota</taxon>
    </lineage>
</organism>
<dbReference type="PANTHER" id="PTHR43718">
    <property type="entry name" value="LON PROTEASE"/>
    <property type="match status" value="1"/>
</dbReference>
<dbReference type="Gene3D" id="3.40.50.300">
    <property type="entry name" value="P-loop containing nucleotide triphosphate hydrolases"/>
    <property type="match status" value="1"/>
</dbReference>
<dbReference type="GO" id="GO:0004176">
    <property type="term" value="F:ATP-dependent peptidase activity"/>
    <property type="evidence" value="ECO:0007669"/>
    <property type="project" value="InterPro"/>
</dbReference>